<dbReference type="STRING" id="888060.HMPREF9081_2569"/>
<dbReference type="PROSITE" id="PS50005">
    <property type="entry name" value="TPR"/>
    <property type="match status" value="1"/>
</dbReference>
<dbReference type="PANTHER" id="PTHR44186:SF1">
    <property type="entry name" value="BARDET-BIEDL SYNDROME 4 PROTEIN"/>
    <property type="match status" value="1"/>
</dbReference>
<dbReference type="InterPro" id="IPR011990">
    <property type="entry name" value="TPR-like_helical_dom_sf"/>
</dbReference>
<dbReference type="eggNOG" id="COG0457">
    <property type="taxonomic scope" value="Bacteria"/>
</dbReference>
<evidence type="ECO:0000259" key="5">
    <source>
        <dbReference type="Pfam" id="PF01832"/>
    </source>
</evidence>
<dbReference type="Pfam" id="PF01832">
    <property type="entry name" value="Glucosaminidase"/>
    <property type="match status" value="1"/>
</dbReference>
<gene>
    <name evidence="6" type="ORF">HMPREF9081_2569</name>
</gene>
<keyword evidence="2 3" id="KW-0802">TPR repeat</keyword>
<feature type="repeat" description="TPR" evidence="3">
    <location>
        <begin position="275"/>
        <end position="308"/>
    </location>
</feature>
<feature type="signal peptide" evidence="4">
    <location>
        <begin position="1"/>
        <end position="33"/>
    </location>
</feature>
<dbReference type="InterPro" id="IPR002901">
    <property type="entry name" value="MGlyc_endo_b_GlcNAc-like_dom"/>
</dbReference>
<keyword evidence="1" id="KW-0677">Repeat</keyword>
<protein>
    <submittedName>
        <fullName evidence="6">Cell wall hydrolase/autolysin</fullName>
    </submittedName>
</protein>
<dbReference type="Pfam" id="PF13432">
    <property type="entry name" value="TPR_16"/>
    <property type="match status" value="1"/>
</dbReference>
<dbReference type="InterPro" id="IPR019734">
    <property type="entry name" value="TPR_rpt"/>
</dbReference>
<name>F5RQP7_9FIRM</name>
<comment type="caution">
    <text evidence="6">The sequence shown here is derived from an EMBL/GenBank/DDBJ whole genome shotgun (WGS) entry which is preliminary data.</text>
</comment>
<evidence type="ECO:0000256" key="2">
    <source>
        <dbReference type="ARBA" id="ARBA00022803"/>
    </source>
</evidence>
<evidence type="ECO:0000256" key="3">
    <source>
        <dbReference type="PROSITE-ProRule" id="PRU00339"/>
    </source>
</evidence>
<proteinExistence type="predicted"/>
<accession>F5RQP7</accession>
<evidence type="ECO:0000313" key="7">
    <source>
        <dbReference type="Proteomes" id="UP000004067"/>
    </source>
</evidence>
<dbReference type="AlphaFoldDB" id="F5RQP7"/>
<feature type="chain" id="PRO_5003327391" evidence="4">
    <location>
        <begin position="34"/>
        <end position="435"/>
    </location>
</feature>
<dbReference type="HOGENOM" id="CLU_610970_0_0_9"/>
<dbReference type="SMART" id="SM00028">
    <property type="entry name" value="TPR"/>
    <property type="match status" value="4"/>
</dbReference>
<sequence length="435" mass="47270">MERSNERNTPVIVKKIPAILSASALLCIAPIHAAPPPDPGPMILRPAFPDTIPQGTTVDATLAAEIHFALPAANPDILKMPTTEPTEVTIAGEATATEEQMLAYLLRRNPTPKLTGTPEELVHAYYEEAEHEGVRADVALAQAFKETGCFAYGGDVDWKQNNFCGLGATGGGVKGLSFPDMRTGARAHIQHLLAYSRKERPTNPIVDPRYDLIRRNRPDIYGRLTRWTDLNGVWAVPGRNYGQEILIIRDAARAPDGSDASLRAANAHIMQAGDADNYIYRGLVYLHRGSYAEALDDFKAAHKRNTKRTEPYLGIALAHAGAGNVKEARRAYEVYLKVAPDDAAALYNYGLTLLAENSPAKAVAPLRDAIRRAPQNADSYSALAVALIRTKDYTGAWKALADGAAIAPTNIDILVNQILLQACLNDAGDKRHKKK</sequence>
<keyword evidence="4" id="KW-0732">Signal</keyword>
<dbReference type="Gene3D" id="1.25.40.10">
    <property type="entry name" value="Tetratricopeptide repeat domain"/>
    <property type="match status" value="1"/>
</dbReference>
<dbReference type="Proteomes" id="UP000004067">
    <property type="component" value="Unassembled WGS sequence"/>
</dbReference>
<dbReference type="OrthoDB" id="9763643at2"/>
<evidence type="ECO:0000256" key="4">
    <source>
        <dbReference type="SAM" id="SignalP"/>
    </source>
</evidence>
<keyword evidence="6" id="KW-0378">Hydrolase</keyword>
<dbReference type="SUPFAM" id="SSF48452">
    <property type="entry name" value="TPR-like"/>
    <property type="match status" value="1"/>
</dbReference>
<reference evidence="6 7" key="1">
    <citation type="submission" date="2011-04" db="EMBL/GenBank/DDBJ databases">
        <authorList>
            <person name="Muzny D."/>
            <person name="Qin X."/>
            <person name="Deng J."/>
            <person name="Jiang H."/>
            <person name="Liu Y."/>
            <person name="Qu J."/>
            <person name="Song X.-Z."/>
            <person name="Zhang L."/>
            <person name="Thornton R."/>
            <person name="Coyle M."/>
            <person name="Francisco L."/>
            <person name="Jackson L."/>
            <person name="Javaid M."/>
            <person name="Korchina V."/>
            <person name="Kovar C."/>
            <person name="Mata R."/>
            <person name="Mathew T."/>
            <person name="Ngo R."/>
            <person name="Nguyen L."/>
            <person name="Nguyen N."/>
            <person name="Okwuonu G."/>
            <person name="Ongeri F."/>
            <person name="Pham C."/>
            <person name="Simmons D."/>
            <person name="Wilczek-Boney K."/>
            <person name="Hale W."/>
            <person name="Jakkamsetti A."/>
            <person name="Pham P."/>
            <person name="Ruth R."/>
            <person name="San Lucas F."/>
            <person name="Warren J."/>
            <person name="Zhang J."/>
            <person name="Zhao Z."/>
            <person name="Zhou C."/>
            <person name="Zhu D."/>
            <person name="Lee S."/>
            <person name="Bess C."/>
            <person name="Blankenburg K."/>
            <person name="Forbes L."/>
            <person name="Fu Q."/>
            <person name="Gubbala S."/>
            <person name="Hirani K."/>
            <person name="Jayaseelan J.C."/>
            <person name="Lara F."/>
            <person name="Munidasa M."/>
            <person name="Palculict T."/>
            <person name="Patil S."/>
            <person name="Pu L.-L."/>
            <person name="Saada N."/>
            <person name="Tang L."/>
            <person name="Weissenberger G."/>
            <person name="Zhu Y."/>
            <person name="Hemphill L."/>
            <person name="Shang Y."/>
            <person name="Youmans B."/>
            <person name="Ayvaz T."/>
            <person name="Ross M."/>
            <person name="Santibanez J."/>
            <person name="Aqrawi P."/>
            <person name="Gross S."/>
            <person name="Joshi V."/>
            <person name="Fowler G."/>
            <person name="Nazareth L."/>
            <person name="Reid J."/>
            <person name="Worley K."/>
            <person name="Petrosino J."/>
            <person name="Highlander S."/>
            <person name="Gibbs R."/>
        </authorList>
    </citation>
    <scope>NUCLEOTIDE SEQUENCE [LARGE SCALE GENOMIC DNA]</scope>
    <source>
        <strain evidence="6 7">DSM 2778</strain>
    </source>
</reference>
<feature type="domain" description="Mannosyl-glycoprotein endo-beta-N-acetylglucosamidase-like" evidence="5">
    <location>
        <begin position="123"/>
        <end position="199"/>
    </location>
</feature>
<organism evidence="6 7">
    <name type="scientific">Centipeda periodontii DSM 2778</name>
    <dbReference type="NCBI Taxonomy" id="888060"/>
    <lineage>
        <taxon>Bacteria</taxon>
        <taxon>Bacillati</taxon>
        <taxon>Bacillota</taxon>
        <taxon>Negativicutes</taxon>
        <taxon>Selenomonadales</taxon>
        <taxon>Selenomonadaceae</taxon>
        <taxon>Centipeda</taxon>
    </lineage>
</organism>
<keyword evidence="7" id="KW-1185">Reference proteome</keyword>
<dbReference type="GO" id="GO:0004040">
    <property type="term" value="F:amidase activity"/>
    <property type="evidence" value="ECO:0007669"/>
    <property type="project" value="InterPro"/>
</dbReference>
<dbReference type="PANTHER" id="PTHR44186">
    <property type="match status" value="1"/>
</dbReference>
<dbReference type="EMBL" id="AFHQ01000063">
    <property type="protein sequence ID" value="EGK56668.1"/>
    <property type="molecule type" value="Genomic_DNA"/>
</dbReference>
<evidence type="ECO:0000313" key="6">
    <source>
        <dbReference type="EMBL" id="EGK56668.1"/>
    </source>
</evidence>
<evidence type="ECO:0000256" key="1">
    <source>
        <dbReference type="ARBA" id="ARBA00022737"/>
    </source>
</evidence>
<dbReference type="RefSeq" id="WP_006307745.1">
    <property type="nucleotide sequence ID" value="NZ_GL892076.1"/>
</dbReference>